<evidence type="ECO:0000313" key="3">
    <source>
        <dbReference type="EMBL" id="MBV7273888.1"/>
    </source>
</evidence>
<feature type="domain" description="S-Me-THD-like C-terminal" evidence="2">
    <location>
        <begin position="186"/>
        <end position="357"/>
    </location>
</feature>
<protein>
    <submittedName>
        <fullName evidence="3">DUF917 family protein</fullName>
    </submittedName>
</protein>
<keyword evidence="4" id="KW-1185">Reference proteome</keyword>
<sequence length="388" mass="42224">MEKKLTCLVKKDMEYIIQGAAFLGSGGGGGIEDAHIIEENIFTNTSYVEIKNVSDVKSGESGAVVALMGAPSALKESADFTSPKRAFELLQQIKGNNFSYCLPIEVGAVNSLVPMLVASQLGIPVIDADGAGRAVPQLETTTLAMANISPSPAALVNSITEKFPSYAVSISLDKVKLPDGKAQADLMEEAARNMIDLKDFGQVGALSMYYIPQSKLEEGVIPDTLKYAHNIGKVIVDGSQTGKSIENLKSWFKNNKIKYFTFDESEVIEVKAASSGQGGGFNIGIVKVKNKSGDVVTINYENENLFAYLNENTKNPWAMAPDLICYMTDKGALSNMEIKKGQTVTIFGLPCNSKMRRKFITDRFMQILKSLKIYDGSYIPIEIIHRRG</sequence>
<dbReference type="RefSeq" id="WP_218320956.1">
    <property type="nucleotide sequence ID" value="NZ_JAEEGC010000057.1"/>
</dbReference>
<feature type="domain" description="S-Me-THD N-terminal" evidence="1">
    <location>
        <begin position="12"/>
        <end position="158"/>
    </location>
</feature>
<dbReference type="InterPro" id="IPR010318">
    <property type="entry name" value="S-Me-THD_N"/>
</dbReference>
<evidence type="ECO:0000313" key="4">
    <source>
        <dbReference type="Proteomes" id="UP000694308"/>
    </source>
</evidence>
<evidence type="ECO:0000259" key="2">
    <source>
        <dbReference type="Pfam" id="PF20906"/>
    </source>
</evidence>
<dbReference type="AlphaFoldDB" id="A0A949X4F2"/>
<dbReference type="InterPro" id="IPR048350">
    <property type="entry name" value="S-Me-THD-like_C"/>
</dbReference>
<reference evidence="3" key="1">
    <citation type="submission" date="2020-12" db="EMBL/GenBank/DDBJ databases">
        <title>Clostridium thailandense sp. nov., a novel acetogenic bacterium isolated from peat land soil in Thailand.</title>
        <authorList>
            <person name="Chaikitkaew S."/>
            <person name="Birkeland N.K."/>
        </authorList>
    </citation>
    <scope>NUCLEOTIDE SEQUENCE</scope>
    <source>
        <strain evidence="3">PL3</strain>
    </source>
</reference>
<organism evidence="3 4">
    <name type="scientific">Clostridium thailandense</name>
    <dbReference type="NCBI Taxonomy" id="2794346"/>
    <lineage>
        <taxon>Bacteria</taxon>
        <taxon>Bacillati</taxon>
        <taxon>Bacillota</taxon>
        <taxon>Clostridia</taxon>
        <taxon>Eubacteriales</taxon>
        <taxon>Clostridiaceae</taxon>
        <taxon>Clostridium</taxon>
    </lineage>
</organism>
<gene>
    <name evidence="3" type="ORF">I6U48_13345</name>
</gene>
<dbReference type="EMBL" id="JAEEGC010000057">
    <property type="protein sequence ID" value="MBV7273888.1"/>
    <property type="molecule type" value="Genomic_DNA"/>
</dbReference>
<dbReference type="Pfam" id="PF06032">
    <property type="entry name" value="S-Me-THD_N"/>
    <property type="match status" value="1"/>
</dbReference>
<comment type="caution">
    <text evidence="3">The sequence shown here is derived from an EMBL/GenBank/DDBJ whole genome shotgun (WGS) entry which is preliminary data.</text>
</comment>
<proteinExistence type="predicted"/>
<evidence type="ECO:0000259" key="1">
    <source>
        <dbReference type="Pfam" id="PF06032"/>
    </source>
</evidence>
<accession>A0A949X4F2</accession>
<dbReference type="Pfam" id="PF20906">
    <property type="entry name" value="S-Me-THD_C"/>
    <property type="match status" value="1"/>
</dbReference>
<dbReference type="Proteomes" id="UP000694308">
    <property type="component" value="Unassembled WGS sequence"/>
</dbReference>
<name>A0A949X4F2_9CLOT</name>